<evidence type="ECO:0000313" key="2">
    <source>
        <dbReference type="EMBL" id="WWQ59390.1"/>
    </source>
</evidence>
<evidence type="ECO:0008006" key="4">
    <source>
        <dbReference type="Google" id="ProtNLM"/>
    </source>
</evidence>
<accession>A0AAX4KX09</accession>
<evidence type="ECO:0000256" key="1">
    <source>
        <dbReference type="SAM" id="Coils"/>
    </source>
</evidence>
<name>A0AAX4KX09_9CREN</name>
<protein>
    <recommendedName>
        <fullName evidence="4">AAA+ ATPase domain-containing protein</fullName>
    </recommendedName>
</protein>
<dbReference type="Gene3D" id="3.40.50.300">
    <property type="entry name" value="P-loop containing nucleotide triphosphate hydrolases"/>
    <property type="match status" value="1"/>
</dbReference>
<dbReference type="AlphaFoldDB" id="A0AAX4KX09"/>
<dbReference type="InterPro" id="IPR027417">
    <property type="entry name" value="P-loop_NTPase"/>
</dbReference>
<organism evidence="2 3">
    <name type="scientific">Sulfolobus tengchongensis</name>
    <dbReference type="NCBI Taxonomy" id="207809"/>
    <lineage>
        <taxon>Archaea</taxon>
        <taxon>Thermoproteota</taxon>
        <taxon>Thermoprotei</taxon>
        <taxon>Sulfolobales</taxon>
        <taxon>Sulfolobaceae</taxon>
        <taxon>Sulfolobus</taxon>
    </lineage>
</organism>
<keyword evidence="3" id="KW-1185">Reference proteome</keyword>
<keyword evidence="1" id="KW-0175">Coiled coil</keyword>
<dbReference type="SUPFAM" id="SSF52540">
    <property type="entry name" value="P-loop containing nucleoside triphosphate hydrolases"/>
    <property type="match status" value="1"/>
</dbReference>
<proteinExistence type="predicted"/>
<sequence length="441" mass="51570">MCEFEEYTVSKYGDENVRVAGKVWTETIKIIENAIMSRKNAVITILGQPGMGKTLILNAVKKELNEKAFILYLDLVSSPSLSKASWYTIRNTTVFEKIRNNAFKILYEHKKEIGYGLLEKMSKEFTNWMRHLCEKRKWSGNYVYAERLYCMAYEENVEGFIEFLNDLINLGPVGLLIDELKNNEGQLLELHKIINETKIPIVITLVPDVISQIKDSALRRRLDEFKIELKLRDEDKLDILKTYCEEFAEDLINIKEIKSSDTVNKLLDSAREAYNKALSSCKDEYKKMECIKNELKREFEIENIEDASKMLEAEIRQGLLELQKEYNIDYIHDRGKRIEQVGITIDIFFRRGNIEYLGDIKLTNENTVENIRNVKKLIGFNRDGAYEVRKFIVTNSTNVDLNEFKIITVDNRTIKDILNSNREKRNELVRRILKELEVTPT</sequence>
<evidence type="ECO:0000313" key="3">
    <source>
        <dbReference type="Proteomes" id="UP001432202"/>
    </source>
</evidence>
<dbReference type="Proteomes" id="UP001432202">
    <property type="component" value="Chromosome"/>
</dbReference>
<dbReference type="EMBL" id="CP146016">
    <property type="protein sequence ID" value="WWQ59390.1"/>
    <property type="molecule type" value="Genomic_DNA"/>
</dbReference>
<gene>
    <name evidence="2" type="ORF">V6M85_07730</name>
</gene>
<feature type="coiled-coil region" evidence="1">
    <location>
        <begin position="278"/>
        <end position="321"/>
    </location>
</feature>
<reference evidence="2 3" key="1">
    <citation type="submission" date="2024-02" db="EMBL/GenBank/DDBJ databases">
        <title>STSV induces naive adaptation in Sulfolobus.</title>
        <authorList>
            <person name="Xiang X."/>
            <person name="Song M."/>
        </authorList>
    </citation>
    <scope>NUCLEOTIDE SEQUENCE [LARGE SCALE GENOMIC DNA]</scope>
    <source>
        <strain evidence="2 3">RT2</strain>
    </source>
</reference>
<dbReference type="GeneID" id="89336648"/>
<dbReference type="RefSeq" id="WP_338598520.1">
    <property type="nucleotide sequence ID" value="NZ_CP146016.1"/>
</dbReference>